<evidence type="ECO:0000256" key="1">
    <source>
        <dbReference type="SAM" id="MobiDB-lite"/>
    </source>
</evidence>
<feature type="compositionally biased region" description="Low complexity" evidence="1">
    <location>
        <begin position="239"/>
        <end position="251"/>
    </location>
</feature>
<organism evidence="3 4">
    <name type="scientific">Lophiotrema nucula</name>
    <dbReference type="NCBI Taxonomy" id="690887"/>
    <lineage>
        <taxon>Eukaryota</taxon>
        <taxon>Fungi</taxon>
        <taxon>Dikarya</taxon>
        <taxon>Ascomycota</taxon>
        <taxon>Pezizomycotina</taxon>
        <taxon>Dothideomycetes</taxon>
        <taxon>Pleosporomycetidae</taxon>
        <taxon>Pleosporales</taxon>
        <taxon>Lophiotremataceae</taxon>
        <taxon>Lophiotrema</taxon>
    </lineage>
</organism>
<keyword evidence="4" id="KW-1185">Reference proteome</keyword>
<feature type="compositionally biased region" description="Polar residues" evidence="1">
    <location>
        <begin position="224"/>
        <end position="233"/>
    </location>
</feature>
<keyword evidence="2" id="KW-0732">Signal</keyword>
<reference evidence="3" key="1">
    <citation type="journal article" date="2020" name="Stud. Mycol.">
        <title>101 Dothideomycetes genomes: a test case for predicting lifestyles and emergence of pathogens.</title>
        <authorList>
            <person name="Haridas S."/>
            <person name="Albert R."/>
            <person name="Binder M."/>
            <person name="Bloem J."/>
            <person name="Labutti K."/>
            <person name="Salamov A."/>
            <person name="Andreopoulos B."/>
            <person name="Baker S."/>
            <person name="Barry K."/>
            <person name="Bills G."/>
            <person name="Bluhm B."/>
            <person name="Cannon C."/>
            <person name="Castanera R."/>
            <person name="Culley D."/>
            <person name="Daum C."/>
            <person name="Ezra D."/>
            <person name="Gonzalez J."/>
            <person name="Henrissat B."/>
            <person name="Kuo A."/>
            <person name="Liang C."/>
            <person name="Lipzen A."/>
            <person name="Lutzoni F."/>
            <person name="Magnuson J."/>
            <person name="Mondo S."/>
            <person name="Nolan M."/>
            <person name="Ohm R."/>
            <person name="Pangilinan J."/>
            <person name="Park H.-J."/>
            <person name="Ramirez L."/>
            <person name="Alfaro M."/>
            <person name="Sun H."/>
            <person name="Tritt A."/>
            <person name="Yoshinaga Y."/>
            <person name="Zwiers L.-H."/>
            <person name="Turgeon B."/>
            <person name="Goodwin S."/>
            <person name="Spatafora J."/>
            <person name="Crous P."/>
            <person name="Grigoriev I."/>
        </authorList>
    </citation>
    <scope>NUCLEOTIDE SEQUENCE</scope>
    <source>
        <strain evidence="3">CBS 627.86</strain>
    </source>
</reference>
<dbReference type="Proteomes" id="UP000799770">
    <property type="component" value="Unassembled WGS sequence"/>
</dbReference>
<protein>
    <submittedName>
        <fullName evidence="3">Uncharacterized protein</fullName>
    </submittedName>
</protein>
<gene>
    <name evidence="3" type="ORF">BDV96DRAFT_602733</name>
</gene>
<evidence type="ECO:0000313" key="4">
    <source>
        <dbReference type="Proteomes" id="UP000799770"/>
    </source>
</evidence>
<proteinExistence type="predicted"/>
<feature type="signal peptide" evidence="2">
    <location>
        <begin position="1"/>
        <end position="22"/>
    </location>
</feature>
<feature type="region of interest" description="Disordered" evidence="1">
    <location>
        <begin position="224"/>
        <end position="251"/>
    </location>
</feature>
<dbReference type="EMBL" id="ML977333">
    <property type="protein sequence ID" value="KAF2111679.1"/>
    <property type="molecule type" value="Genomic_DNA"/>
</dbReference>
<feature type="region of interest" description="Disordered" evidence="1">
    <location>
        <begin position="40"/>
        <end position="92"/>
    </location>
</feature>
<feature type="compositionally biased region" description="Low complexity" evidence="1">
    <location>
        <begin position="40"/>
        <end position="53"/>
    </location>
</feature>
<evidence type="ECO:0000256" key="2">
    <source>
        <dbReference type="SAM" id="SignalP"/>
    </source>
</evidence>
<feature type="chain" id="PRO_5025332899" evidence="2">
    <location>
        <begin position="23"/>
        <end position="279"/>
    </location>
</feature>
<sequence>MTSPLATQVAFALSLRALFTAGFDLCGVLNIGSHLASATAASGSSSTPPAAYSNPKPSSTSPTLAWPGTISSSASSSSRSRSRPLTSPVRRAGWGAAGAPSASLALLAVVTRQGNPDVLSQPPLTARTSAVVLLASPELPSLATSHLPNFVTRLIANLPLTTPLIHPLQFLSTLRRRQHPSERCPLPKAALAPAVLHVRPAGQRCEAPTPPSRQRNFTTNSHALSAQGSSQGFTGAKCARSSPPIPGASAPADDALCDASLATFRLWGRFERKSGRTRG</sequence>
<accession>A0A6A5YWV1</accession>
<dbReference type="AlphaFoldDB" id="A0A6A5YWV1"/>
<name>A0A6A5YWV1_9PLEO</name>
<evidence type="ECO:0000313" key="3">
    <source>
        <dbReference type="EMBL" id="KAF2111679.1"/>
    </source>
</evidence>